<name>A0A453ICU0_AEGTS</name>
<evidence type="ECO:0000313" key="3">
    <source>
        <dbReference type="Proteomes" id="UP000015105"/>
    </source>
</evidence>
<organism evidence="2 3">
    <name type="scientific">Aegilops tauschii subsp. strangulata</name>
    <name type="common">Goatgrass</name>
    <dbReference type="NCBI Taxonomy" id="200361"/>
    <lineage>
        <taxon>Eukaryota</taxon>
        <taxon>Viridiplantae</taxon>
        <taxon>Streptophyta</taxon>
        <taxon>Embryophyta</taxon>
        <taxon>Tracheophyta</taxon>
        <taxon>Spermatophyta</taxon>
        <taxon>Magnoliopsida</taxon>
        <taxon>Liliopsida</taxon>
        <taxon>Poales</taxon>
        <taxon>Poaceae</taxon>
        <taxon>BOP clade</taxon>
        <taxon>Pooideae</taxon>
        <taxon>Triticodae</taxon>
        <taxon>Triticeae</taxon>
        <taxon>Triticinae</taxon>
        <taxon>Aegilops</taxon>
    </lineage>
</organism>
<reference evidence="2" key="4">
    <citation type="submission" date="2019-03" db="UniProtKB">
        <authorList>
            <consortium name="EnsemblPlants"/>
        </authorList>
    </citation>
    <scope>IDENTIFICATION</scope>
</reference>
<feature type="compositionally biased region" description="Pro residues" evidence="1">
    <location>
        <begin position="35"/>
        <end position="48"/>
    </location>
</feature>
<evidence type="ECO:0000256" key="1">
    <source>
        <dbReference type="SAM" id="MobiDB-lite"/>
    </source>
</evidence>
<dbReference type="AlphaFoldDB" id="A0A453ICU0"/>
<dbReference type="Proteomes" id="UP000015105">
    <property type="component" value="Chromosome 4D"/>
</dbReference>
<proteinExistence type="predicted"/>
<evidence type="ECO:0000313" key="2">
    <source>
        <dbReference type="EnsemblPlants" id="AET4Gv20522000.11"/>
    </source>
</evidence>
<dbReference type="Gramene" id="AET4Gv20522000.11">
    <property type="protein sequence ID" value="AET4Gv20522000.11"/>
    <property type="gene ID" value="AET4Gv20522000"/>
</dbReference>
<reference evidence="2" key="5">
    <citation type="journal article" date="2021" name="G3 (Bethesda)">
        <title>Aegilops tauschii genome assembly Aet v5.0 features greater sequence contiguity and improved annotation.</title>
        <authorList>
            <person name="Wang L."/>
            <person name="Zhu T."/>
            <person name="Rodriguez J.C."/>
            <person name="Deal K.R."/>
            <person name="Dubcovsky J."/>
            <person name="McGuire P.E."/>
            <person name="Lux T."/>
            <person name="Spannagl M."/>
            <person name="Mayer K.F.X."/>
            <person name="Baldrich P."/>
            <person name="Meyers B.C."/>
            <person name="Huo N."/>
            <person name="Gu Y.Q."/>
            <person name="Zhou H."/>
            <person name="Devos K.M."/>
            <person name="Bennetzen J.L."/>
            <person name="Unver T."/>
            <person name="Budak H."/>
            <person name="Gulick P.J."/>
            <person name="Galiba G."/>
            <person name="Kalapos B."/>
            <person name="Nelson D.R."/>
            <person name="Li P."/>
            <person name="You F.M."/>
            <person name="Luo M.C."/>
            <person name="Dvorak J."/>
        </authorList>
    </citation>
    <scope>NUCLEOTIDE SEQUENCE [LARGE SCALE GENOMIC DNA]</scope>
    <source>
        <strain evidence="2">cv. AL8/78</strain>
    </source>
</reference>
<sequence length="150" mass="15969">SPNSPSPPSRQRQPAAPPTPGSQPPTGHAAKRTPRPAPLATPVLPPAPRRATSRHATPPLAPAMPPPSLLLFHCRAPLPHRPLRMSSPSPSRVVCSASTAEGYISAAPILLPDGPWKQVISSTIWLCSAWDSSWGPCPLNLLALLWCRCR</sequence>
<reference evidence="3" key="2">
    <citation type="journal article" date="2017" name="Nat. Plants">
        <title>The Aegilops tauschii genome reveals multiple impacts of transposons.</title>
        <authorList>
            <person name="Zhao G."/>
            <person name="Zou C."/>
            <person name="Li K."/>
            <person name="Wang K."/>
            <person name="Li T."/>
            <person name="Gao L."/>
            <person name="Zhang X."/>
            <person name="Wang H."/>
            <person name="Yang Z."/>
            <person name="Liu X."/>
            <person name="Jiang W."/>
            <person name="Mao L."/>
            <person name="Kong X."/>
            <person name="Jiao Y."/>
            <person name="Jia J."/>
        </authorList>
    </citation>
    <scope>NUCLEOTIDE SEQUENCE [LARGE SCALE GENOMIC DNA]</scope>
    <source>
        <strain evidence="3">cv. AL8/78</strain>
    </source>
</reference>
<accession>A0A453ICU0</accession>
<feature type="region of interest" description="Disordered" evidence="1">
    <location>
        <begin position="1"/>
        <end position="62"/>
    </location>
</feature>
<protein>
    <submittedName>
        <fullName evidence="2">Uncharacterized protein</fullName>
    </submittedName>
</protein>
<reference evidence="2" key="3">
    <citation type="journal article" date="2017" name="Nature">
        <title>Genome sequence of the progenitor of the wheat D genome Aegilops tauschii.</title>
        <authorList>
            <person name="Luo M.C."/>
            <person name="Gu Y.Q."/>
            <person name="Puiu D."/>
            <person name="Wang H."/>
            <person name="Twardziok S.O."/>
            <person name="Deal K.R."/>
            <person name="Huo N."/>
            <person name="Zhu T."/>
            <person name="Wang L."/>
            <person name="Wang Y."/>
            <person name="McGuire P.E."/>
            <person name="Liu S."/>
            <person name="Long H."/>
            <person name="Ramasamy R.K."/>
            <person name="Rodriguez J.C."/>
            <person name="Van S.L."/>
            <person name="Yuan L."/>
            <person name="Wang Z."/>
            <person name="Xia Z."/>
            <person name="Xiao L."/>
            <person name="Anderson O.D."/>
            <person name="Ouyang S."/>
            <person name="Liang Y."/>
            <person name="Zimin A.V."/>
            <person name="Pertea G."/>
            <person name="Qi P."/>
            <person name="Bennetzen J.L."/>
            <person name="Dai X."/>
            <person name="Dawson M.W."/>
            <person name="Muller H.G."/>
            <person name="Kugler K."/>
            <person name="Rivarola-Duarte L."/>
            <person name="Spannagl M."/>
            <person name="Mayer K.F.X."/>
            <person name="Lu F.H."/>
            <person name="Bevan M.W."/>
            <person name="Leroy P."/>
            <person name="Li P."/>
            <person name="You F.M."/>
            <person name="Sun Q."/>
            <person name="Liu Z."/>
            <person name="Lyons E."/>
            <person name="Wicker T."/>
            <person name="Salzberg S.L."/>
            <person name="Devos K.M."/>
            <person name="Dvorak J."/>
        </authorList>
    </citation>
    <scope>NUCLEOTIDE SEQUENCE [LARGE SCALE GENOMIC DNA]</scope>
    <source>
        <strain evidence="2">cv. AL8/78</strain>
    </source>
</reference>
<keyword evidence="3" id="KW-1185">Reference proteome</keyword>
<reference evidence="3" key="1">
    <citation type="journal article" date="2014" name="Science">
        <title>Ancient hybridizations among the ancestral genomes of bread wheat.</title>
        <authorList>
            <consortium name="International Wheat Genome Sequencing Consortium,"/>
            <person name="Marcussen T."/>
            <person name="Sandve S.R."/>
            <person name="Heier L."/>
            <person name="Spannagl M."/>
            <person name="Pfeifer M."/>
            <person name="Jakobsen K.S."/>
            <person name="Wulff B.B."/>
            <person name="Steuernagel B."/>
            <person name="Mayer K.F."/>
            <person name="Olsen O.A."/>
        </authorList>
    </citation>
    <scope>NUCLEOTIDE SEQUENCE [LARGE SCALE GENOMIC DNA]</scope>
    <source>
        <strain evidence="3">cv. AL8/78</strain>
    </source>
</reference>
<dbReference type="EnsemblPlants" id="AET4Gv20522000.11">
    <property type="protein sequence ID" value="AET4Gv20522000.11"/>
    <property type="gene ID" value="AET4Gv20522000"/>
</dbReference>